<feature type="domain" description="Extradiol ring-cleavage dioxygenase class III enzyme subunit B" evidence="1">
    <location>
        <begin position="12"/>
        <end position="260"/>
    </location>
</feature>
<dbReference type="GO" id="GO:0008198">
    <property type="term" value="F:ferrous iron binding"/>
    <property type="evidence" value="ECO:0007669"/>
    <property type="project" value="InterPro"/>
</dbReference>
<name>A0A3S9AQD5_ACIJO</name>
<evidence type="ECO:0000313" key="2">
    <source>
        <dbReference type="EMBL" id="AZN65855.1"/>
    </source>
</evidence>
<dbReference type="InterPro" id="IPR004183">
    <property type="entry name" value="Xdiol_dOase_suB"/>
</dbReference>
<proteinExistence type="predicted"/>
<reference evidence="2 3" key="1">
    <citation type="submission" date="2017-06" db="EMBL/GenBank/DDBJ databases">
        <title>Complete Genome Sequence of the Carbazole-Degrading Bacterium Acinetobacter johnsonii IC001.</title>
        <authorList>
            <person name="Vejarano F."/>
            <person name="Suzuki-Minakuchi C."/>
            <person name="Ohtsubo Y."/>
            <person name="Tsuda M."/>
            <person name="Okada K."/>
            <person name="Nojiri H."/>
        </authorList>
    </citation>
    <scope>NUCLEOTIDE SEQUENCE [LARGE SCALE GENOMIC DNA]</scope>
    <source>
        <strain evidence="2 3">IC001</strain>
        <plasmid evidence="3">pic001b</plasmid>
    </source>
</reference>
<organism evidence="2 3">
    <name type="scientific">Acinetobacter johnsonii</name>
    <dbReference type="NCBI Taxonomy" id="40214"/>
    <lineage>
        <taxon>Bacteria</taxon>
        <taxon>Pseudomonadati</taxon>
        <taxon>Pseudomonadota</taxon>
        <taxon>Gammaproteobacteria</taxon>
        <taxon>Moraxellales</taxon>
        <taxon>Moraxellaceae</taxon>
        <taxon>Acinetobacter</taxon>
    </lineage>
</organism>
<evidence type="ECO:0000259" key="1">
    <source>
        <dbReference type="Pfam" id="PF02900"/>
    </source>
</evidence>
<dbReference type="Proteomes" id="UP000276980">
    <property type="component" value="Plasmid pIC001B"/>
</dbReference>
<keyword evidence="2" id="KW-0614">Plasmid</keyword>
<dbReference type="Gene3D" id="3.40.830.10">
    <property type="entry name" value="LigB-like"/>
    <property type="match status" value="1"/>
</dbReference>
<accession>A0A3S9AQD5</accession>
<evidence type="ECO:0000313" key="3">
    <source>
        <dbReference type="Proteomes" id="UP000276980"/>
    </source>
</evidence>
<dbReference type="RefSeq" id="WP_126039558.1">
    <property type="nucleotide sequence ID" value="NZ_CP022300.1"/>
</dbReference>
<protein>
    <submittedName>
        <fullName evidence="2">Catalytic subunit of meta cleavage enzyme</fullName>
    </submittedName>
</protein>
<dbReference type="Pfam" id="PF02900">
    <property type="entry name" value="LigB"/>
    <property type="match status" value="1"/>
</dbReference>
<dbReference type="GO" id="GO:0016702">
    <property type="term" value="F:oxidoreductase activity, acting on single donors with incorporation of molecular oxygen, incorporation of two atoms of oxygen"/>
    <property type="evidence" value="ECO:0007669"/>
    <property type="project" value="UniProtKB-ARBA"/>
</dbReference>
<dbReference type="AlphaFoldDB" id="A0A3S9AQD5"/>
<geneLocation type="plasmid" evidence="3">
    <name>pic001b</name>
</geneLocation>
<sequence length="268" mass="29627">MANIVSSCATSHIVMSANGCEDQARNVIEGMKKLGNIIKKSKPDIILIISSDHMCNFDLSLQPRFAIGISDEYTTMGDMDIPIENIKGSRLLANTIVETADQDGFDLCQSEELKLDHGIMIPLTFMDLKNYPIVPLIVNINTSPMAEASRCVSLARTIKKSINELDEKLNISVIAAGGLSHWLCIENHGEVSEKFDHMIMDRLCNGEQEIITNMGNERIIQEGGNAGIEILTWLMASEISGNVSGEKIYYEPMRKWFTGVGGINFEVN</sequence>
<dbReference type="EMBL" id="CP022300">
    <property type="protein sequence ID" value="AZN65855.1"/>
    <property type="molecule type" value="Genomic_DNA"/>
</dbReference>
<gene>
    <name evidence="2" type="ORF">CFH90_18255</name>
</gene>
<dbReference type="SUPFAM" id="SSF53213">
    <property type="entry name" value="LigB-like"/>
    <property type="match status" value="1"/>
</dbReference>